<dbReference type="SUPFAM" id="SSF56672">
    <property type="entry name" value="DNA/RNA polymerases"/>
    <property type="match status" value="1"/>
</dbReference>
<dbReference type="Proteomes" id="UP001151760">
    <property type="component" value="Unassembled WGS sequence"/>
</dbReference>
<evidence type="ECO:0000256" key="2">
    <source>
        <dbReference type="ARBA" id="ARBA00022679"/>
    </source>
</evidence>
<accession>A0ABQ5FZF7</accession>
<dbReference type="PANTHER" id="PTHR11926">
    <property type="entry name" value="GLUCOSYL/GLUCURONOSYL TRANSFERASES"/>
    <property type="match status" value="1"/>
</dbReference>
<reference evidence="3" key="2">
    <citation type="submission" date="2022-01" db="EMBL/GenBank/DDBJ databases">
        <authorList>
            <person name="Yamashiro T."/>
            <person name="Shiraishi A."/>
            <person name="Satake H."/>
            <person name="Nakayama K."/>
        </authorList>
    </citation>
    <scope>NUCLEOTIDE SEQUENCE</scope>
</reference>
<dbReference type="Pfam" id="PF00201">
    <property type="entry name" value="UDPGT"/>
    <property type="match status" value="1"/>
</dbReference>
<evidence type="ECO:0000313" key="4">
    <source>
        <dbReference type="Proteomes" id="UP001151760"/>
    </source>
</evidence>
<dbReference type="Gene3D" id="3.40.50.2000">
    <property type="entry name" value="Glycogen Phosphorylase B"/>
    <property type="match status" value="4"/>
</dbReference>
<sequence length="829" mass="94055">MENCGNGTRPHRRIVLFPLPFQGHINPMLQLANILHTHGFKITIIHAEYNSPNYSNYPHFTFKSIKDNFSEIADELDTNPDASYFLNYLNRSCVDSFKECLSGLLDKEAVACLITDAGFYFTQAVADELNLPRMALRTSSLALVVAYGALPFYSKKDCFYLTKEDAGFYFTQAVADELNLPRMALRTSSLALVVAYGALRFYSKKDCFYLQKKARLSPEYWVEALLTAAYLLNILPSTSINNDIPYTKLFNKPTSYTYLRTFGCLCYPYTFPPHKLAPRTTPSIFLGTPIDTEKKLGPEGSPVTDPTLYRSLAGSLQLIAYSDADWAGCLTTRRSTSGYYVFLGDNLLTWSSKRQDTLSRSSTEAEYHGVTNAIAETSWIRNLLRELHTPLFTATLVYCDNVSAVYMSVNPVQHQRTKHIEIDIHFIRDKVAASHVRVLHVPSRFHYADIFTKGLPYPLFTDFRSNLDFEAQVPEYPLVKFKDIVKITTNPQGMGDFVTNMLNHMKASKGIIWNTFKELEESSLETISQDYPVPSFTLGPFHKYFPASLSNLIQPDRTILSWLDNQAPKSTIYVSFGSVAHISELEFREVAYALENIGLPFLWVVRPGIVRSSYWIEALPENFLERVGDKGRIVKWSPQQEVLAHPATGCFWTHNGWNSTLESICEGVPMICSPCFVDQPINARYVSDVWKIGIFLEDGFERVKIESAIKRIMMDKEGEEMLERICDLKEKDLHIDLNSRMIIMSIKDHFSEIAEQLAMNPDGSYFVKYLNKSCEDSFIKECLAGLLDNDSSVACLITDAGFYFTQAVADEFHLPLMVLRTSSLAYVLA</sequence>
<keyword evidence="2" id="KW-0808">Transferase</keyword>
<dbReference type="CDD" id="cd03784">
    <property type="entry name" value="GT1_Gtf-like"/>
    <property type="match status" value="1"/>
</dbReference>
<protein>
    <submittedName>
        <fullName evidence="3">UDP-glucuronosyl/UDP-glucosyltransferase</fullName>
    </submittedName>
</protein>
<comment type="caution">
    <text evidence="3">The sequence shown here is derived from an EMBL/GenBank/DDBJ whole genome shotgun (WGS) entry which is preliminary data.</text>
</comment>
<dbReference type="InterPro" id="IPR002213">
    <property type="entry name" value="UDP_glucos_trans"/>
</dbReference>
<proteinExistence type="inferred from homology"/>
<dbReference type="InterPro" id="IPR043502">
    <property type="entry name" value="DNA/RNA_pol_sf"/>
</dbReference>
<dbReference type="PANTHER" id="PTHR11926:SF1426">
    <property type="entry name" value="UDP-GLYCOSYLTRANSFERASE SUPERFAMILY PROTEIN-RELATED"/>
    <property type="match status" value="1"/>
</dbReference>
<gene>
    <name evidence="3" type="ORF">Tco_1020145</name>
</gene>
<dbReference type="EMBL" id="BQNB010017919">
    <property type="protein sequence ID" value="GJT68665.1"/>
    <property type="molecule type" value="Genomic_DNA"/>
</dbReference>
<comment type="similarity">
    <text evidence="1">Belongs to the UDP-glycosyltransferase family.</text>
</comment>
<evidence type="ECO:0000313" key="3">
    <source>
        <dbReference type="EMBL" id="GJT68665.1"/>
    </source>
</evidence>
<organism evidence="3 4">
    <name type="scientific">Tanacetum coccineum</name>
    <dbReference type="NCBI Taxonomy" id="301880"/>
    <lineage>
        <taxon>Eukaryota</taxon>
        <taxon>Viridiplantae</taxon>
        <taxon>Streptophyta</taxon>
        <taxon>Embryophyta</taxon>
        <taxon>Tracheophyta</taxon>
        <taxon>Spermatophyta</taxon>
        <taxon>Magnoliopsida</taxon>
        <taxon>eudicotyledons</taxon>
        <taxon>Gunneridae</taxon>
        <taxon>Pentapetalae</taxon>
        <taxon>asterids</taxon>
        <taxon>campanulids</taxon>
        <taxon>Asterales</taxon>
        <taxon>Asteraceae</taxon>
        <taxon>Asteroideae</taxon>
        <taxon>Anthemideae</taxon>
        <taxon>Anthemidinae</taxon>
        <taxon>Tanacetum</taxon>
    </lineage>
</organism>
<dbReference type="CDD" id="cd09272">
    <property type="entry name" value="RNase_HI_RT_Ty1"/>
    <property type="match status" value="1"/>
</dbReference>
<name>A0ABQ5FZF7_9ASTR</name>
<reference evidence="3" key="1">
    <citation type="journal article" date="2022" name="Int. J. Mol. Sci.">
        <title>Draft Genome of Tanacetum Coccineum: Genomic Comparison of Closely Related Tanacetum-Family Plants.</title>
        <authorList>
            <person name="Yamashiro T."/>
            <person name="Shiraishi A."/>
            <person name="Nakayama K."/>
            <person name="Satake H."/>
        </authorList>
    </citation>
    <scope>NUCLEOTIDE SEQUENCE</scope>
</reference>
<dbReference type="SUPFAM" id="SSF53756">
    <property type="entry name" value="UDP-Glycosyltransferase/glycogen phosphorylase"/>
    <property type="match status" value="3"/>
</dbReference>
<evidence type="ECO:0000256" key="1">
    <source>
        <dbReference type="ARBA" id="ARBA00009995"/>
    </source>
</evidence>
<keyword evidence="4" id="KW-1185">Reference proteome</keyword>